<reference evidence="1" key="1">
    <citation type="submission" date="2021-02" db="EMBL/GenBank/DDBJ databases">
        <title>Fulvivirga sp. S481 isolated from sea water.</title>
        <authorList>
            <person name="Bae S.S."/>
            <person name="Baek K."/>
        </authorList>
    </citation>
    <scope>NUCLEOTIDE SEQUENCE</scope>
    <source>
        <strain evidence="1">S481</strain>
    </source>
</reference>
<protein>
    <submittedName>
        <fullName evidence="1">Uncharacterized protein</fullName>
    </submittedName>
</protein>
<dbReference type="Proteomes" id="UP000662783">
    <property type="component" value="Chromosome"/>
</dbReference>
<dbReference type="InterPro" id="IPR058060">
    <property type="entry name" value="HYC_CC_PP"/>
</dbReference>
<dbReference type="EMBL" id="CP070608">
    <property type="protein sequence ID" value="QSE97391.1"/>
    <property type="molecule type" value="Genomic_DNA"/>
</dbReference>
<evidence type="ECO:0000313" key="2">
    <source>
        <dbReference type="Proteomes" id="UP000662783"/>
    </source>
</evidence>
<dbReference type="InterPro" id="IPR058512">
    <property type="entry name" value="DUF8199"/>
</dbReference>
<proteinExistence type="predicted"/>
<gene>
    <name evidence="1" type="ORF">JR347_17695</name>
</gene>
<dbReference type="RefSeq" id="WP_205721902.1">
    <property type="nucleotide sequence ID" value="NZ_CP070608.1"/>
</dbReference>
<accession>A0A975A114</accession>
<dbReference type="KEGG" id="fuv:JR347_17695"/>
<dbReference type="AlphaFoldDB" id="A0A975A114"/>
<evidence type="ECO:0000313" key="1">
    <source>
        <dbReference type="EMBL" id="QSE97391.1"/>
    </source>
</evidence>
<dbReference type="NCBIfam" id="NF047658">
    <property type="entry name" value="HYC_CC_PP"/>
    <property type="match status" value="1"/>
</dbReference>
<sequence length="130" mass="14723">MNKLVLLNIALIYLLLSIGVTKSTHYCMGRTMNVEYYSTLADGCSGSEERKMPCCNDETEILSIEDEHQIESLGKSLLNHGSLFIPSYFQLEFESLINISDESQFADLPDPPELQIEPIYITTHSFTFYG</sequence>
<dbReference type="Pfam" id="PF26622">
    <property type="entry name" value="DUF8199"/>
    <property type="match status" value="1"/>
</dbReference>
<name>A0A975A114_9BACT</name>
<organism evidence="1 2">
    <name type="scientific">Fulvivirga lutea</name>
    <dbReference type="NCBI Taxonomy" id="2810512"/>
    <lineage>
        <taxon>Bacteria</taxon>
        <taxon>Pseudomonadati</taxon>
        <taxon>Bacteroidota</taxon>
        <taxon>Cytophagia</taxon>
        <taxon>Cytophagales</taxon>
        <taxon>Fulvivirgaceae</taxon>
        <taxon>Fulvivirga</taxon>
    </lineage>
</organism>
<keyword evidence="2" id="KW-1185">Reference proteome</keyword>